<accession>A0A915PYA0</accession>
<protein>
    <submittedName>
        <fullName evidence="4">SAYSvFN domain-containing protein</fullName>
    </submittedName>
</protein>
<keyword evidence="3" id="KW-1185">Reference proteome</keyword>
<sequence length="150" mass="17665">MKSVEERLAEYRREVTADDNKIPNDNKTCKEQIKGSDSLFAKFSIFGKFRNILLKPIHLLSCLYRRWPISSLVFATLSWLLAQWYFIYIEFGLVFFVFSLLVFLITNLGKRKPGELSAYSVFNPYCKRLPGTLTAEQLERDLLRREVLYH</sequence>
<evidence type="ECO:0000313" key="3">
    <source>
        <dbReference type="Proteomes" id="UP000887581"/>
    </source>
</evidence>
<evidence type="ECO:0000313" key="4">
    <source>
        <dbReference type="WBParaSite" id="sdigi.contig592.g9144.t1"/>
    </source>
</evidence>
<name>A0A915PYA0_9BILA</name>
<dbReference type="InterPro" id="IPR019387">
    <property type="entry name" value="SAYSvFN_dom"/>
</dbReference>
<evidence type="ECO:0000259" key="2">
    <source>
        <dbReference type="Pfam" id="PF10260"/>
    </source>
</evidence>
<dbReference type="PANTHER" id="PTHR13527:SF0">
    <property type="entry name" value="SAYSVFN DOMAIN-CONTAINING PROTEIN 1"/>
    <property type="match status" value="1"/>
</dbReference>
<dbReference type="AlphaFoldDB" id="A0A915PYA0"/>
<organism evidence="3 4">
    <name type="scientific">Setaria digitata</name>
    <dbReference type="NCBI Taxonomy" id="48799"/>
    <lineage>
        <taxon>Eukaryota</taxon>
        <taxon>Metazoa</taxon>
        <taxon>Ecdysozoa</taxon>
        <taxon>Nematoda</taxon>
        <taxon>Chromadorea</taxon>
        <taxon>Rhabditida</taxon>
        <taxon>Spirurina</taxon>
        <taxon>Spiruromorpha</taxon>
        <taxon>Filarioidea</taxon>
        <taxon>Setariidae</taxon>
        <taxon>Setaria</taxon>
    </lineage>
</organism>
<keyword evidence="1" id="KW-1133">Transmembrane helix</keyword>
<feature type="domain" description="SAYSvFN" evidence="2">
    <location>
        <begin position="76"/>
        <end position="142"/>
    </location>
</feature>
<dbReference type="Proteomes" id="UP000887581">
    <property type="component" value="Unplaced"/>
</dbReference>
<feature type="transmembrane region" description="Helical" evidence="1">
    <location>
        <begin position="87"/>
        <end position="106"/>
    </location>
</feature>
<dbReference type="InterPro" id="IPR039159">
    <property type="entry name" value="SAYSD1"/>
</dbReference>
<dbReference type="Pfam" id="PF10260">
    <property type="entry name" value="SAYSvFN"/>
    <property type="match status" value="1"/>
</dbReference>
<keyword evidence="1" id="KW-0472">Membrane</keyword>
<dbReference type="PANTHER" id="PTHR13527">
    <property type="entry name" value="SAYSVFN DOMAIN-CONTAINING PROTEIN 1"/>
    <property type="match status" value="1"/>
</dbReference>
<dbReference type="WBParaSite" id="sdigi.contig592.g9144.t1">
    <property type="protein sequence ID" value="sdigi.contig592.g9144.t1"/>
    <property type="gene ID" value="sdigi.contig592.g9144"/>
</dbReference>
<reference evidence="4" key="1">
    <citation type="submission" date="2022-11" db="UniProtKB">
        <authorList>
            <consortium name="WormBaseParasite"/>
        </authorList>
    </citation>
    <scope>IDENTIFICATION</scope>
</reference>
<evidence type="ECO:0000256" key="1">
    <source>
        <dbReference type="SAM" id="Phobius"/>
    </source>
</evidence>
<keyword evidence="1" id="KW-0812">Transmembrane</keyword>
<proteinExistence type="predicted"/>